<reference evidence="1 2" key="1">
    <citation type="submission" date="2019-03" db="EMBL/GenBank/DDBJ databases">
        <title>Three New Species of Nocardioides, Nocardioides euryhalodurans sp. nov., Nocardioides seonyuensis sp. nov. and Nocardioides eburneoflavus sp. nov., Iolated from Soil.</title>
        <authorList>
            <person name="Roh S.G."/>
            <person name="Lee C."/>
            <person name="Kim M.-K."/>
            <person name="Kim S.B."/>
        </authorList>
    </citation>
    <scope>NUCLEOTIDE SEQUENCE [LARGE SCALE GENOMIC DNA]</scope>
    <source>
        <strain evidence="1 2">MMS17-SY117</strain>
    </source>
</reference>
<dbReference type="AlphaFoldDB" id="A0A4P7GHK4"/>
<proteinExistence type="predicted"/>
<keyword evidence="2" id="KW-1185">Reference proteome</keyword>
<organism evidence="1 2">
    <name type="scientific">Nocardioides euryhalodurans</name>
    <dbReference type="NCBI Taxonomy" id="2518370"/>
    <lineage>
        <taxon>Bacteria</taxon>
        <taxon>Bacillati</taxon>
        <taxon>Actinomycetota</taxon>
        <taxon>Actinomycetes</taxon>
        <taxon>Propionibacteriales</taxon>
        <taxon>Nocardioidaceae</taxon>
        <taxon>Nocardioides</taxon>
    </lineage>
</organism>
<name>A0A4P7GHK4_9ACTN</name>
<dbReference type="KEGG" id="noy:EXE57_03175"/>
<dbReference type="EMBL" id="CP038267">
    <property type="protein sequence ID" value="QBR91380.1"/>
    <property type="molecule type" value="Genomic_DNA"/>
</dbReference>
<protein>
    <submittedName>
        <fullName evidence="1">Uncharacterized protein</fullName>
    </submittedName>
</protein>
<gene>
    <name evidence="1" type="ORF">EXE57_03175</name>
</gene>
<dbReference type="Proteomes" id="UP000294894">
    <property type="component" value="Chromosome"/>
</dbReference>
<evidence type="ECO:0000313" key="2">
    <source>
        <dbReference type="Proteomes" id="UP000294894"/>
    </source>
</evidence>
<sequence>MAAEIPPVDPARDEDLVRDFARTVLEQAAPEELVLFDQTAADYFRDPDAVLDPARRDESVGFGLDLALLTPYVLAVATPVLAFLVQTVATTAKAEATPVITDLVRRLFRAGRSEEPKDAPTVPPVTPEQARRVREVALARASDLGLPEDQARLLADSVVGGLVTAA</sequence>
<dbReference type="RefSeq" id="WP_135073936.1">
    <property type="nucleotide sequence ID" value="NZ_CP038267.1"/>
</dbReference>
<evidence type="ECO:0000313" key="1">
    <source>
        <dbReference type="EMBL" id="QBR91380.1"/>
    </source>
</evidence>
<accession>A0A4P7GHK4</accession>
<dbReference type="OrthoDB" id="4938920at2"/>